<dbReference type="Proteomes" id="UP000503447">
    <property type="component" value="Chromosome"/>
</dbReference>
<reference evidence="2" key="1">
    <citation type="submission" date="2020-05" db="EMBL/GenBank/DDBJ databases">
        <title>Frigoriglobus tundricola gen. nov., sp. nov., a psychrotolerant cellulolytic planctomycete of the family Gemmataceae with two divergent copies of 16S rRNA gene.</title>
        <authorList>
            <person name="Kulichevskaya I.S."/>
            <person name="Ivanova A.A."/>
            <person name="Naumoff D.G."/>
            <person name="Beletsky A.V."/>
            <person name="Rijpstra W.I.C."/>
            <person name="Sinninghe Damste J.S."/>
            <person name="Mardanov A.V."/>
            <person name="Ravin N.V."/>
            <person name="Dedysh S.N."/>
        </authorList>
    </citation>
    <scope>NUCLEOTIDE SEQUENCE [LARGE SCALE GENOMIC DNA]</scope>
    <source>
        <strain evidence="2">PL17</strain>
    </source>
</reference>
<dbReference type="RefSeq" id="WP_171473680.1">
    <property type="nucleotide sequence ID" value="NZ_CP053452.2"/>
</dbReference>
<name>A0A6M5YZ54_9BACT</name>
<dbReference type="EMBL" id="CP053452">
    <property type="protein sequence ID" value="QJW98521.1"/>
    <property type="molecule type" value="Genomic_DNA"/>
</dbReference>
<dbReference type="KEGG" id="ftj:FTUN_6111"/>
<dbReference type="AlphaFoldDB" id="A0A6M5YZ54"/>
<protein>
    <submittedName>
        <fullName evidence="1">Uncharacterized protein</fullName>
    </submittedName>
</protein>
<evidence type="ECO:0000313" key="1">
    <source>
        <dbReference type="EMBL" id="QJW98521.1"/>
    </source>
</evidence>
<keyword evidence="2" id="KW-1185">Reference proteome</keyword>
<accession>A0A6M5YZ54</accession>
<evidence type="ECO:0000313" key="2">
    <source>
        <dbReference type="Proteomes" id="UP000503447"/>
    </source>
</evidence>
<organism evidence="1 2">
    <name type="scientific">Frigoriglobus tundricola</name>
    <dbReference type="NCBI Taxonomy" id="2774151"/>
    <lineage>
        <taxon>Bacteria</taxon>
        <taxon>Pseudomonadati</taxon>
        <taxon>Planctomycetota</taxon>
        <taxon>Planctomycetia</taxon>
        <taxon>Gemmatales</taxon>
        <taxon>Gemmataceae</taxon>
        <taxon>Frigoriglobus</taxon>
    </lineage>
</organism>
<gene>
    <name evidence="1" type="ORF">FTUN_6111</name>
</gene>
<proteinExistence type="predicted"/>
<sequence length="246" mass="27610">MIEIATAPPAPNEAGVLAGKLAESFGQMVQAYEQHFSLSREEALQRATAPPLDGGQRTLDGPPDQVSFFDLHQIARTDPDRAAARWEEVKKAALDELRTGHRAAEAVETFNAGAWQRARFLALREELSAEWQPRNGIERQLLDTMAQAQAGYLVWLHRLTTYTSLESCTNDRRIKDEGRWQPPRQSDADATEQAAAMMDRFNKMFLRTLRALCDMRRHSKPVIVQNGGQMNVAQQQVNLNTVPTEG</sequence>